<feature type="compositionally biased region" description="Low complexity" evidence="1">
    <location>
        <begin position="357"/>
        <end position="369"/>
    </location>
</feature>
<keyword evidence="4" id="KW-1185">Reference proteome</keyword>
<sequence>MSSTGRDTSTSSSSHRASSVMGPSYDVSVHWRGLSSAGHLLPNDKNINHWALKVGDRYYKLAYPLAEEKDEILKMAKQADLSKEQKEQLKKMANKSKAVKAWNGVGKKLVKTEGTNVPIEETITLRPGKAVPLKICRVDVASWNNLSTSKNSYGVPETRHIPMGSTTLSPAEVDKLACEVFDRFFEHGYFWASFNCQAFVCTLIFLIRVYDPDHRQPILYDDEQDHTGKRKYIPSSCIHHIWLVVRGEEEESTRKPKRSIFRKDLIEFSIPEDKDELMDRVLQKSPWDVARLAGVHKAAIFCITAPIAGVGLVGGYALAAALSPVWFPLVLPNLIIEARYKWKNRHRKDDEFPLPRSPTAVTSTSTTPRSSEELDERRA</sequence>
<keyword evidence="2" id="KW-0472">Membrane</keyword>
<feature type="transmembrane region" description="Helical" evidence="2">
    <location>
        <begin position="188"/>
        <end position="210"/>
    </location>
</feature>
<protein>
    <submittedName>
        <fullName evidence="3">Uncharacterized protein</fullName>
    </submittedName>
</protein>
<dbReference type="EMBL" id="JAXOVC010000002">
    <property type="protein sequence ID" value="KAK4505918.1"/>
    <property type="molecule type" value="Genomic_DNA"/>
</dbReference>
<name>A0ABR0EXW1_ZASCE</name>
<reference evidence="3 4" key="1">
    <citation type="journal article" date="2023" name="G3 (Bethesda)">
        <title>A chromosome-level genome assembly of Zasmidium syzygii isolated from banana leaves.</title>
        <authorList>
            <person name="van Westerhoven A.C."/>
            <person name="Mehrabi R."/>
            <person name="Talebi R."/>
            <person name="Steentjes M.B.F."/>
            <person name="Corcolon B."/>
            <person name="Chong P.A."/>
            <person name="Kema G.H.J."/>
            <person name="Seidl M.F."/>
        </authorList>
    </citation>
    <scope>NUCLEOTIDE SEQUENCE [LARGE SCALE GENOMIC DNA]</scope>
    <source>
        <strain evidence="3 4">P124</strain>
    </source>
</reference>
<evidence type="ECO:0000313" key="3">
    <source>
        <dbReference type="EMBL" id="KAK4505918.1"/>
    </source>
</evidence>
<comment type="caution">
    <text evidence="3">The sequence shown here is derived from an EMBL/GenBank/DDBJ whole genome shotgun (WGS) entry which is preliminary data.</text>
</comment>
<keyword evidence="2" id="KW-0812">Transmembrane</keyword>
<feature type="transmembrane region" description="Helical" evidence="2">
    <location>
        <begin position="298"/>
        <end position="319"/>
    </location>
</feature>
<feature type="region of interest" description="Disordered" evidence="1">
    <location>
        <begin position="1"/>
        <end position="21"/>
    </location>
</feature>
<organism evidence="3 4">
    <name type="scientific">Zasmidium cellare</name>
    <name type="common">Wine cellar mold</name>
    <name type="synonym">Racodium cellare</name>
    <dbReference type="NCBI Taxonomy" id="395010"/>
    <lineage>
        <taxon>Eukaryota</taxon>
        <taxon>Fungi</taxon>
        <taxon>Dikarya</taxon>
        <taxon>Ascomycota</taxon>
        <taxon>Pezizomycotina</taxon>
        <taxon>Dothideomycetes</taxon>
        <taxon>Dothideomycetidae</taxon>
        <taxon>Mycosphaerellales</taxon>
        <taxon>Mycosphaerellaceae</taxon>
        <taxon>Zasmidium</taxon>
    </lineage>
</organism>
<feature type="compositionally biased region" description="Low complexity" evidence="1">
    <location>
        <begin position="1"/>
        <end position="19"/>
    </location>
</feature>
<feature type="compositionally biased region" description="Basic and acidic residues" evidence="1">
    <location>
        <begin position="370"/>
        <end position="379"/>
    </location>
</feature>
<keyword evidence="2" id="KW-1133">Transmembrane helix</keyword>
<accession>A0ABR0EXW1</accession>
<gene>
    <name evidence="3" type="ORF">PRZ48_003883</name>
</gene>
<feature type="region of interest" description="Disordered" evidence="1">
    <location>
        <begin position="348"/>
        <end position="379"/>
    </location>
</feature>
<evidence type="ECO:0000256" key="2">
    <source>
        <dbReference type="SAM" id="Phobius"/>
    </source>
</evidence>
<dbReference type="Proteomes" id="UP001305779">
    <property type="component" value="Unassembled WGS sequence"/>
</dbReference>
<evidence type="ECO:0000313" key="4">
    <source>
        <dbReference type="Proteomes" id="UP001305779"/>
    </source>
</evidence>
<evidence type="ECO:0000256" key="1">
    <source>
        <dbReference type="SAM" id="MobiDB-lite"/>
    </source>
</evidence>
<proteinExistence type="predicted"/>